<proteinExistence type="predicted"/>
<keyword evidence="3" id="KW-1185">Reference proteome</keyword>
<name>A0ABP8J3Z4_9BACT</name>
<sequence>MQIPPYDDVTEFLELFGGPIAMVSAIAFSTGVAYRWKEERHASTRKHMVPVLYWAPLFLMTCMVMHCLRNAYDSVTLISAGKATFQFYHYSLQLFGAVLFYQAYLLLQQCRKYVQGQTRFSFGLYRAMFLVFATTFPTWFFTPIGIVPSVVLIIMLPVSLLVHKSAFAVTLPVPPMQGELSAEAMLAETA</sequence>
<evidence type="ECO:0000313" key="2">
    <source>
        <dbReference type="EMBL" id="GAA4384624.1"/>
    </source>
</evidence>
<evidence type="ECO:0000313" key="3">
    <source>
        <dbReference type="Proteomes" id="UP001500454"/>
    </source>
</evidence>
<dbReference type="RefSeq" id="WP_345225036.1">
    <property type="nucleotide sequence ID" value="NZ_BAABHA010000008.1"/>
</dbReference>
<gene>
    <name evidence="2" type="ORF">GCM10023186_27110</name>
</gene>
<dbReference type="EMBL" id="BAABHA010000008">
    <property type="protein sequence ID" value="GAA4384624.1"/>
    <property type="molecule type" value="Genomic_DNA"/>
</dbReference>
<feature type="transmembrane region" description="Helical" evidence="1">
    <location>
        <begin position="146"/>
        <end position="162"/>
    </location>
</feature>
<accession>A0ABP8J3Z4</accession>
<feature type="transmembrane region" description="Helical" evidence="1">
    <location>
        <begin position="119"/>
        <end position="140"/>
    </location>
</feature>
<keyword evidence="1" id="KW-0812">Transmembrane</keyword>
<evidence type="ECO:0000256" key="1">
    <source>
        <dbReference type="SAM" id="Phobius"/>
    </source>
</evidence>
<dbReference type="Proteomes" id="UP001500454">
    <property type="component" value="Unassembled WGS sequence"/>
</dbReference>
<reference evidence="3" key="1">
    <citation type="journal article" date="2019" name="Int. J. Syst. Evol. Microbiol.">
        <title>The Global Catalogue of Microorganisms (GCM) 10K type strain sequencing project: providing services to taxonomists for standard genome sequencing and annotation.</title>
        <authorList>
            <consortium name="The Broad Institute Genomics Platform"/>
            <consortium name="The Broad Institute Genome Sequencing Center for Infectious Disease"/>
            <person name="Wu L."/>
            <person name="Ma J."/>
        </authorList>
    </citation>
    <scope>NUCLEOTIDE SEQUENCE [LARGE SCALE GENOMIC DNA]</scope>
    <source>
        <strain evidence="3">JCM 17924</strain>
    </source>
</reference>
<comment type="caution">
    <text evidence="2">The sequence shown here is derived from an EMBL/GenBank/DDBJ whole genome shotgun (WGS) entry which is preliminary data.</text>
</comment>
<feature type="transmembrane region" description="Helical" evidence="1">
    <location>
        <begin position="15"/>
        <end position="36"/>
    </location>
</feature>
<feature type="transmembrane region" description="Helical" evidence="1">
    <location>
        <begin position="48"/>
        <end position="68"/>
    </location>
</feature>
<keyword evidence="1" id="KW-1133">Transmembrane helix</keyword>
<feature type="transmembrane region" description="Helical" evidence="1">
    <location>
        <begin position="88"/>
        <end position="107"/>
    </location>
</feature>
<keyword evidence="1" id="KW-0472">Membrane</keyword>
<organism evidence="2 3">
    <name type="scientific">Hymenobacter koreensis</name>
    <dbReference type="NCBI Taxonomy" id="1084523"/>
    <lineage>
        <taxon>Bacteria</taxon>
        <taxon>Pseudomonadati</taxon>
        <taxon>Bacteroidota</taxon>
        <taxon>Cytophagia</taxon>
        <taxon>Cytophagales</taxon>
        <taxon>Hymenobacteraceae</taxon>
        <taxon>Hymenobacter</taxon>
    </lineage>
</organism>
<protein>
    <submittedName>
        <fullName evidence="2">Uncharacterized protein</fullName>
    </submittedName>
</protein>